<name>A0A6G1J5D4_9PLEO</name>
<feature type="compositionally biased region" description="Polar residues" evidence="1">
    <location>
        <begin position="49"/>
        <end position="58"/>
    </location>
</feature>
<feature type="region of interest" description="Disordered" evidence="1">
    <location>
        <begin position="92"/>
        <end position="236"/>
    </location>
</feature>
<feature type="compositionally biased region" description="Low complexity" evidence="1">
    <location>
        <begin position="1"/>
        <end position="10"/>
    </location>
</feature>
<proteinExistence type="predicted"/>
<sequence>MQSRGGQWRGPPRPPSTLVRFLPVRGTFSDDPARPTRQPTPDTRAPHAGQSSRSQYVSPEQLFPPLLDPHVPFPSATYQEPLSNAFITSGPVVHEGFIPAPGHEEEDDVYPAYADNPFRDSDMESSDDDDREFERTLAETVGRDDSEKDKDYSTEDDADEDPDDLLLDEELDDEAEPVPKRGDSKTKVSRGRRRGRPTGMGRGGFDGDGPRRKRKPGVRGRPKGKIGPRPAVDPGPEFREIQRKANEAYMRKEYGQAATFALQAIAKNPEIFSAHNLLSEIYSATGQDDASVTALIVGTSTKKDPGLWWLCIDRIDHVDGNRFTKFTDEHKTQLKLNCLKSILRIDPKYYDARIEKLKLEEGLGPGKISACVKQCQKMLALRPHEYDVLEKMAVIGTSTPKATRIHLTRIIESYDFSIAHFVAHEDPASSTLDWNLLNIYFDLLDRAGDYDRALSRLKTLSRWKQGRQDETYWDEQEDDREFDIEDAPRRIAVAEFSRTSDYAKYGSTLPIDIRAKMGIFRLRHSSPNFAEAMHHLEMLEPEDEEPGALLFSLPELFCWAADTLHTTGHDKDALRFYEPVVRHAPDKLLLKSLLGLHTCYTNLGEHDNAEAIIPMLKERGATWDDLAILAKFFEDQGMHREARERAEIVFQNKGAYRLRKVKYGAYEELVQHFKQVRKQARGRHGVRKARVRRYMKKVKIATNAEQDESENEVVPSERLSLVRAATNADQGESESEAAPSERQSLRPLRKRPSKGLFRAKGRLPTAKPHTFLLPAPKTLEGTNVPLDIINQEVLRRKLDQLAAAHADELAKVRVQHRAIVASFERLDQLHDTADNGNEPATLEYLSIARELVQEFSTFDLFYSDRKHDFGGYFGRITSGDIWKESALMALAVEANRIEDGEEIQTLTGKPNEDCQEFYGVHFDKWLDVFGRYALLLARNGEKDRCFSVLDVALQSVIFYRNQEYHHTIELCRLACALAVDDSIQASSAVRWLLKTHPFSTELIRLFSAANRLCSIPEGYSAGPTQKVLLRYIKTTDYMLLTPEQRIWFNFKGDDRTQWMQNVVSSDIVNHVKDHDPALLTLYGNVLTGGGTYVGALNYYFRALAITPEDPALNLSIGIAYIQHAMNRLSENRQFQIQQGLSFINRYHELRTKDNVAVHCSEAEYNVGRIWHGLGLMTQAITAYERCIALSERVRGEAMGNVGDAIGAEDFAAEAAFGIQQICVLSGDFERACRITESALVIE</sequence>
<dbReference type="GO" id="GO:0000127">
    <property type="term" value="C:transcription factor TFIIIC complex"/>
    <property type="evidence" value="ECO:0007669"/>
    <property type="project" value="TreeGrafter"/>
</dbReference>
<dbReference type="InterPro" id="IPR011990">
    <property type="entry name" value="TPR-like_helical_dom_sf"/>
</dbReference>
<dbReference type="OrthoDB" id="9991317at2759"/>
<feature type="compositionally biased region" description="Basic residues" evidence="1">
    <location>
        <begin position="187"/>
        <end position="196"/>
    </location>
</feature>
<gene>
    <name evidence="2" type="ORF">K458DRAFT_430471</name>
</gene>
<dbReference type="InterPro" id="IPR019734">
    <property type="entry name" value="TPR_rpt"/>
</dbReference>
<evidence type="ECO:0000256" key="1">
    <source>
        <dbReference type="SAM" id="MobiDB-lite"/>
    </source>
</evidence>
<reference evidence="2" key="1">
    <citation type="journal article" date="2020" name="Stud. Mycol.">
        <title>101 Dothideomycetes genomes: a test case for predicting lifestyles and emergence of pathogens.</title>
        <authorList>
            <person name="Haridas S."/>
            <person name="Albert R."/>
            <person name="Binder M."/>
            <person name="Bloem J."/>
            <person name="Labutti K."/>
            <person name="Salamov A."/>
            <person name="Andreopoulos B."/>
            <person name="Baker S."/>
            <person name="Barry K."/>
            <person name="Bills G."/>
            <person name="Bluhm B."/>
            <person name="Cannon C."/>
            <person name="Castanera R."/>
            <person name="Culley D."/>
            <person name="Daum C."/>
            <person name="Ezra D."/>
            <person name="Gonzalez J."/>
            <person name="Henrissat B."/>
            <person name="Kuo A."/>
            <person name="Liang C."/>
            <person name="Lipzen A."/>
            <person name="Lutzoni F."/>
            <person name="Magnuson J."/>
            <person name="Mondo S."/>
            <person name="Nolan M."/>
            <person name="Ohm R."/>
            <person name="Pangilinan J."/>
            <person name="Park H.-J."/>
            <person name="Ramirez L."/>
            <person name="Alfaro M."/>
            <person name="Sun H."/>
            <person name="Tritt A."/>
            <person name="Yoshinaga Y."/>
            <person name="Zwiers L.-H."/>
            <person name="Turgeon B."/>
            <person name="Goodwin S."/>
            <person name="Spatafora J."/>
            <person name="Crous P."/>
            <person name="Grigoriev I."/>
        </authorList>
    </citation>
    <scope>NUCLEOTIDE SEQUENCE</scope>
    <source>
        <strain evidence="2">CBS 122367</strain>
    </source>
</reference>
<feature type="compositionally biased region" description="Gly residues" evidence="1">
    <location>
        <begin position="198"/>
        <end position="207"/>
    </location>
</feature>
<feature type="compositionally biased region" description="Acidic residues" evidence="1">
    <location>
        <begin position="154"/>
        <end position="176"/>
    </location>
</feature>
<feature type="compositionally biased region" description="Basic residues" evidence="1">
    <location>
        <begin position="211"/>
        <end position="226"/>
    </location>
</feature>
<feature type="region of interest" description="Disordered" evidence="1">
    <location>
        <begin position="1"/>
        <end position="68"/>
    </location>
</feature>
<dbReference type="Gene3D" id="1.25.40.10">
    <property type="entry name" value="Tetratricopeptide repeat domain"/>
    <property type="match status" value="2"/>
</dbReference>
<dbReference type="SUPFAM" id="SSF48452">
    <property type="entry name" value="TPR-like"/>
    <property type="match status" value="1"/>
</dbReference>
<dbReference type="SMART" id="SM00028">
    <property type="entry name" value="TPR"/>
    <property type="match status" value="3"/>
</dbReference>
<feature type="compositionally biased region" description="Basic residues" evidence="1">
    <location>
        <begin position="747"/>
        <end position="761"/>
    </location>
</feature>
<organism evidence="2 3">
    <name type="scientific">Lentithecium fluviatile CBS 122367</name>
    <dbReference type="NCBI Taxonomy" id="1168545"/>
    <lineage>
        <taxon>Eukaryota</taxon>
        <taxon>Fungi</taxon>
        <taxon>Dikarya</taxon>
        <taxon>Ascomycota</taxon>
        <taxon>Pezizomycotina</taxon>
        <taxon>Dothideomycetes</taxon>
        <taxon>Pleosporomycetidae</taxon>
        <taxon>Pleosporales</taxon>
        <taxon>Massarineae</taxon>
        <taxon>Lentitheciaceae</taxon>
        <taxon>Lentithecium</taxon>
    </lineage>
</organism>
<dbReference type="GO" id="GO:0006383">
    <property type="term" value="P:transcription by RNA polymerase III"/>
    <property type="evidence" value="ECO:0007669"/>
    <property type="project" value="InterPro"/>
</dbReference>
<dbReference type="AlphaFoldDB" id="A0A6G1J5D4"/>
<evidence type="ECO:0000313" key="3">
    <source>
        <dbReference type="Proteomes" id="UP000799291"/>
    </source>
</evidence>
<dbReference type="EMBL" id="MU005578">
    <property type="protein sequence ID" value="KAF2685754.1"/>
    <property type="molecule type" value="Genomic_DNA"/>
</dbReference>
<feature type="region of interest" description="Disordered" evidence="1">
    <location>
        <begin position="724"/>
        <end position="761"/>
    </location>
</feature>
<dbReference type="PANTHER" id="PTHR23082">
    <property type="entry name" value="TRANSCRIPTION INITIATION FACTOR IIIC TFIIIC , POLYPEPTIDE 3-RELATED"/>
    <property type="match status" value="1"/>
</dbReference>
<feature type="compositionally biased region" description="Basic and acidic residues" evidence="1">
    <location>
        <begin position="132"/>
        <end position="153"/>
    </location>
</feature>
<dbReference type="PANTHER" id="PTHR23082:SF0">
    <property type="entry name" value="GENERAL TRANSCRIPTION FACTOR 3C POLYPEPTIDE 3"/>
    <property type="match status" value="1"/>
</dbReference>
<dbReference type="InterPro" id="IPR039340">
    <property type="entry name" value="Tfc4/TFIIIC-102/Sfc4"/>
</dbReference>
<keyword evidence="3" id="KW-1185">Reference proteome</keyword>
<dbReference type="Proteomes" id="UP000799291">
    <property type="component" value="Unassembled WGS sequence"/>
</dbReference>
<evidence type="ECO:0000313" key="2">
    <source>
        <dbReference type="EMBL" id="KAF2685754.1"/>
    </source>
</evidence>
<feature type="compositionally biased region" description="Basic and acidic residues" evidence="1">
    <location>
        <begin position="177"/>
        <end position="186"/>
    </location>
</feature>
<accession>A0A6G1J5D4</accession>
<protein>
    <submittedName>
        <fullName evidence="2">TPR-like protein</fullName>
    </submittedName>
</protein>